<feature type="domain" description="HTH tetR-type" evidence="5">
    <location>
        <begin position="17"/>
        <end position="77"/>
    </location>
</feature>
<protein>
    <submittedName>
        <fullName evidence="6">AcrR family transcriptional regulator</fullName>
    </submittedName>
</protein>
<dbReference type="Proteomes" id="UP001519332">
    <property type="component" value="Unassembled WGS sequence"/>
</dbReference>
<dbReference type="Gene3D" id="1.10.357.10">
    <property type="entry name" value="Tetracycline Repressor, domain 2"/>
    <property type="match status" value="1"/>
</dbReference>
<keyword evidence="7" id="KW-1185">Reference proteome</keyword>
<dbReference type="EMBL" id="JAGINW010000001">
    <property type="protein sequence ID" value="MBP2325701.1"/>
    <property type="molecule type" value="Genomic_DNA"/>
</dbReference>
<dbReference type="SUPFAM" id="SSF48498">
    <property type="entry name" value="Tetracyclin repressor-like, C-terminal domain"/>
    <property type="match status" value="1"/>
</dbReference>
<dbReference type="PANTHER" id="PTHR30055:SF151">
    <property type="entry name" value="TRANSCRIPTIONAL REGULATORY PROTEIN"/>
    <property type="match status" value="1"/>
</dbReference>
<dbReference type="Pfam" id="PF00440">
    <property type="entry name" value="TetR_N"/>
    <property type="match status" value="1"/>
</dbReference>
<dbReference type="SUPFAM" id="SSF46689">
    <property type="entry name" value="Homeodomain-like"/>
    <property type="match status" value="1"/>
</dbReference>
<evidence type="ECO:0000256" key="4">
    <source>
        <dbReference type="PROSITE-ProRule" id="PRU00335"/>
    </source>
</evidence>
<organism evidence="6 7">
    <name type="scientific">Kibdelosporangium banguiense</name>
    <dbReference type="NCBI Taxonomy" id="1365924"/>
    <lineage>
        <taxon>Bacteria</taxon>
        <taxon>Bacillati</taxon>
        <taxon>Actinomycetota</taxon>
        <taxon>Actinomycetes</taxon>
        <taxon>Pseudonocardiales</taxon>
        <taxon>Pseudonocardiaceae</taxon>
        <taxon>Kibdelosporangium</taxon>
    </lineage>
</organism>
<dbReference type="PANTHER" id="PTHR30055">
    <property type="entry name" value="HTH-TYPE TRANSCRIPTIONAL REGULATOR RUTR"/>
    <property type="match status" value="1"/>
</dbReference>
<dbReference type="PROSITE" id="PS50977">
    <property type="entry name" value="HTH_TETR_2"/>
    <property type="match status" value="1"/>
</dbReference>
<dbReference type="RefSeq" id="WP_209642869.1">
    <property type="nucleotide sequence ID" value="NZ_JAGINW010000001.1"/>
</dbReference>
<dbReference type="InterPro" id="IPR036271">
    <property type="entry name" value="Tet_transcr_reg_TetR-rel_C_sf"/>
</dbReference>
<evidence type="ECO:0000256" key="1">
    <source>
        <dbReference type="ARBA" id="ARBA00023015"/>
    </source>
</evidence>
<evidence type="ECO:0000313" key="7">
    <source>
        <dbReference type="Proteomes" id="UP001519332"/>
    </source>
</evidence>
<dbReference type="InterPro" id="IPR009057">
    <property type="entry name" value="Homeodomain-like_sf"/>
</dbReference>
<evidence type="ECO:0000313" key="6">
    <source>
        <dbReference type="EMBL" id="MBP2325701.1"/>
    </source>
</evidence>
<sequence>MGLPERPRSRNGAGLPAVTAEQIVDAAVGLTAESGLGNWTLRQLAARIEASPAVVYHHVGDREAVVCLVLERVVRELAVPPETLPWRKWFERLLADHRVVLRKYPGVAYRLAMHGAPVVDLGVRLLQEAGFDSESVLAYNVLLTTACHYIAMEDTPGGYRESTGLVAASEKQAELFQYAVQRCLDGLECRLNERKA</sequence>
<accession>A0ABS4TMQ9</accession>
<name>A0ABS4TMQ9_9PSEU</name>
<keyword evidence="1" id="KW-0805">Transcription regulation</keyword>
<dbReference type="InterPro" id="IPR001647">
    <property type="entry name" value="HTH_TetR"/>
</dbReference>
<evidence type="ECO:0000256" key="2">
    <source>
        <dbReference type="ARBA" id="ARBA00023125"/>
    </source>
</evidence>
<evidence type="ECO:0000259" key="5">
    <source>
        <dbReference type="PROSITE" id="PS50977"/>
    </source>
</evidence>
<gene>
    <name evidence="6" type="ORF">JOF56_006086</name>
</gene>
<keyword evidence="2 4" id="KW-0238">DNA-binding</keyword>
<feature type="DNA-binding region" description="H-T-H motif" evidence="4">
    <location>
        <begin position="40"/>
        <end position="59"/>
    </location>
</feature>
<dbReference type="InterPro" id="IPR050109">
    <property type="entry name" value="HTH-type_TetR-like_transc_reg"/>
</dbReference>
<comment type="caution">
    <text evidence="6">The sequence shown here is derived from an EMBL/GenBank/DDBJ whole genome shotgun (WGS) entry which is preliminary data.</text>
</comment>
<keyword evidence="3" id="KW-0804">Transcription</keyword>
<evidence type="ECO:0000256" key="3">
    <source>
        <dbReference type="ARBA" id="ARBA00023163"/>
    </source>
</evidence>
<reference evidence="6 7" key="1">
    <citation type="submission" date="2021-03" db="EMBL/GenBank/DDBJ databases">
        <title>Sequencing the genomes of 1000 actinobacteria strains.</title>
        <authorList>
            <person name="Klenk H.-P."/>
        </authorList>
    </citation>
    <scope>NUCLEOTIDE SEQUENCE [LARGE SCALE GENOMIC DNA]</scope>
    <source>
        <strain evidence="6 7">DSM 46670</strain>
    </source>
</reference>
<proteinExistence type="predicted"/>